<dbReference type="OrthoDB" id="3900342at2759"/>
<evidence type="ECO:0000313" key="7">
    <source>
        <dbReference type="EMBL" id="KIW54690.1"/>
    </source>
</evidence>
<dbReference type="InterPro" id="IPR050524">
    <property type="entry name" value="APC_YAT"/>
</dbReference>
<sequence length="178" mass="20062">MRNPRKNLPSTARRFFIRLVVFYVLGALAIGIITNSDSDGLVSGTGNANASPWVIAIHYQRRHPHQCVVLRQFLPLHVEPSVVLPRGCRERAKGIHQMYPLRKAYLRGGGQQLLYLPCLPKLRLSCWSSVFNWLINLTNTAGFTSWVVCSIVLIRFRKACVAQGITVPYSSRIQPYAS</sequence>
<evidence type="ECO:0000313" key="8">
    <source>
        <dbReference type="Proteomes" id="UP000054342"/>
    </source>
</evidence>
<name>A0A0D2EJ40_9EURO</name>
<proteinExistence type="predicted"/>
<protein>
    <recommendedName>
        <fullName evidence="6">Amino acid permease/ SLC12A domain-containing protein</fullName>
    </recommendedName>
</protein>
<feature type="domain" description="Amino acid permease/ SLC12A" evidence="6">
    <location>
        <begin position="2"/>
        <end position="59"/>
    </location>
</feature>
<evidence type="ECO:0000256" key="5">
    <source>
        <dbReference type="SAM" id="Phobius"/>
    </source>
</evidence>
<dbReference type="Proteomes" id="UP000054342">
    <property type="component" value="Unassembled WGS sequence"/>
</dbReference>
<dbReference type="HOGENOM" id="CLU_1510633_0_0_1"/>
<keyword evidence="8" id="KW-1185">Reference proteome</keyword>
<dbReference type="PANTHER" id="PTHR43341:SF21">
    <property type="entry name" value="GENERAL AMINO ACID PERMEASE-RELATED"/>
    <property type="match status" value="1"/>
</dbReference>
<keyword evidence="2 5" id="KW-0812">Transmembrane</keyword>
<evidence type="ECO:0000256" key="3">
    <source>
        <dbReference type="ARBA" id="ARBA00022989"/>
    </source>
</evidence>
<feature type="transmembrane region" description="Helical" evidence="5">
    <location>
        <begin position="15"/>
        <end position="33"/>
    </location>
</feature>
<evidence type="ECO:0000256" key="4">
    <source>
        <dbReference type="ARBA" id="ARBA00023136"/>
    </source>
</evidence>
<dbReference type="Pfam" id="PF00324">
    <property type="entry name" value="AA_permease"/>
    <property type="match status" value="2"/>
</dbReference>
<evidence type="ECO:0000259" key="6">
    <source>
        <dbReference type="Pfam" id="PF00324"/>
    </source>
</evidence>
<feature type="domain" description="Amino acid permease/ SLC12A" evidence="6">
    <location>
        <begin position="129"/>
        <end position="177"/>
    </location>
</feature>
<comment type="subcellular location">
    <subcellularLocation>
        <location evidence="1">Membrane</location>
        <topology evidence="1">Multi-pass membrane protein</topology>
    </subcellularLocation>
</comment>
<evidence type="ECO:0000256" key="1">
    <source>
        <dbReference type="ARBA" id="ARBA00004141"/>
    </source>
</evidence>
<keyword evidence="3 5" id="KW-1133">Transmembrane helix</keyword>
<organism evidence="7 8">
    <name type="scientific">Exophiala xenobiotica</name>
    <dbReference type="NCBI Taxonomy" id="348802"/>
    <lineage>
        <taxon>Eukaryota</taxon>
        <taxon>Fungi</taxon>
        <taxon>Dikarya</taxon>
        <taxon>Ascomycota</taxon>
        <taxon>Pezizomycotina</taxon>
        <taxon>Eurotiomycetes</taxon>
        <taxon>Chaetothyriomycetidae</taxon>
        <taxon>Chaetothyriales</taxon>
        <taxon>Herpotrichiellaceae</taxon>
        <taxon>Exophiala</taxon>
    </lineage>
</organism>
<dbReference type="RefSeq" id="XP_013315274.1">
    <property type="nucleotide sequence ID" value="XM_013459820.1"/>
</dbReference>
<feature type="transmembrane region" description="Helical" evidence="5">
    <location>
        <begin position="130"/>
        <end position="154"/>
    </location>
</feature>
<accession>A0A0D2EJ40</accession>
<dbReference type="AlphaFoldDB" id="A0A0D2EJ40"/>
<dbReference type="EMBL" id="KN847320">
    <property type="protein sequence ID" value="KIW54690.1"/>
    <property type="molecule type" value="Genomic_DNA"/>
</dbReference>
<dbReference type="GO" id="GO:0016020">
    <property type="term" value="C:membrane"/>
    <property type="evidence" value="ECO:0007669"/>
    <property type="project" value="UniProtKB-SubCell"/>
</dbReference>
<keyword evidence="4 5" id="KW-0472">Membrane</keyword>
<dbReference type="GeneID" id="25328944"/>
<dbReference type="GO" id="GO:0015171">
    <property type="term" value="F:amino acid transmembrane transporter activity"/>
    <property type="evidence" value="ECO:0007669"/>
    <property type="project" value="TreeGrafter"/>
</dbReference>
<evidence type="ECO:0000256" key="2">
    <source>
        <dbReference type="ARBA" id="ARBA00022692"/>
    </source>
</evidence>
<gene>
    <name evidence="7" type="ORF">PV05_07036</name>
</gene>
<reference evidence="7 8" key="1">
    <citation type="submission" date="2015-01" db="EMBL/GenBank/DDBJ databases">
        <title>The Genome Sequence of Exophiala xenobiotica CBS118157.</title>
        <authorList>
            <consortium name="The Broad Institute Genomics Platform"/>
            <person name="Cuomo C."/>
            <person name="de Hoog S."/>
            <person name="Gorbushina A."/>
            <person name="Stielow B."/>
            <person name="Teixiera M."/>
            <person name="Abouelleil A."/>
            <person name="Chapman S.B."/>
            <person name="Priest M."/>
            <person name="Young S.K."/>
            <person name="Wortman J."/>
            <person name="Nusbaum C."/>
            <person name="Birren B."/>
        </authorList>
    </citation>
    <scope>NUCLEOTIDE SEQUENCE [LARGE SCALE GENOMIC DNA]</scope>
    <source>
        <strain evidence="7 8">CBS 118157</strain>
    </source>
</reference>
<dbReference type="STRING" id="348802.A0A0D2EJ40"/>
<dbReference type="InterPro" id="IPR004841">
    <property type="entry name" value="AA-permease/SLC12A_dom"/>
</dbReference>
<dbReference type="PANTHER" id="PTHR43341">
    <property type="entry name" value="AMINO ACID PERMEASE"/>
    <property type="match status" value="1"/>
</dbReference>